<evidence type="ECO:0000313" key="3">
    <source>
        <dbReference type="Proteomes" id="UP000076021"/>
    </source>
</evidence>
<reference evidence="3" key="2">
    <citation type="submission" date="2016-03" db="EMBL/GenBank/DDBJ databases">
        <authorList>
            <person name="Ploux O."/>
        </authorList>
    </citation>
    <scope>NUCLEOTIDE SEQUENCE [LARGE SCALE GENOMIC DNA]</scope>
    <source>
        <strain evidence="3">PP9</strain>
    </source>
</reference>
<gene>
    <name evidence="2" type="ORF">ATY39_13640</name>
</gene>
<accession>A0A143HGH8</accession>
<dbReference type="Proteomes" id="UP000076021">
    <property type="component" value="Chromosome"/>
</dbReference>
<keyword evidence="3" id="KW-1185">Reference proteome</keyword>
<protein>
    <submittedName>
        <fullName evidence="2">Uncharacterized protein</fullName>
    </submittedName>
</protein>
<keyword evidence="1" id="KW-1133">Transmembrane helix</keyword>
<keyword evidence="1" id="KW-0472">Membrane</keyword>
<name>A0A143HGH8_9BACL</name>
<feature type="transmembrane region" description="Helical" evidence="1">
    <location>
        <begin position="20"/>
        <end position="43"/>
    </location>
</feature>
<sequence>MIAWIHFTEGINLIGTGPLLALYLIIFGGIFLLSLNALAENAFKENIKTLIISKYIFNYCVLFLLVGSIILSFCF</sequence>
<dbReference type="EMBL" id="CP014806">
    <property type="protein sequence ID" value="AMX00362.1"/>
    <property type="molecule type" value="Genomic_DNA"/>
</dbReference>
<dbReference type="KEGG" id="rst:ATY39_13640"/>
<evidence type="ECO:0000256" key="1">
    <source>
        <dbReference type="SAM" id="Phobius"/>
    </source>
</evidence>
<reference evidence="2 3" key="1">
    <citation type="journal article" date="2016" name="Genome Announc.">
        <title>Whole-Genome Sequence of Rummeliibacillus stabekisii Strain PP9 Isolated from Antarctic Soil.</title>
        <authorList>
            <person name="da Mota F.F."/>
            <person name="Vollu R.E."/>
            <person name="Jurelevicius D."/>
            <person name="Seldin L."/>
        </authorList>
    </citation>
    <scope>NUCLEOTIDE SEQUENCE [LARGE SCALE GENOMIC DNA]</scope>
    <source>
        <strain evidence="2 3">PP9</strain>
    </source>
</reference>
<dbReference type="OrthoDB" id="2927099at2"/>
<dbReference type="AlphaFoldDB" id="A0A143HGH8"/>
<keyword evidence="1" id="KW-0812">Transmembrane</keyword>
<organism evidence="2 3">
    <name type="scientific">Rummeliibacillus stabekisii</name>
    <dbReference type="NCBI Taxonomy" id="241244"/>
    <lineage>
        <taxon>Bacteria</taxon>
        <taxon>Bacillati</taxon>
        <taxon>Bacillota</taxon>
        <taxon>Bacilli</taxon>
        <taxon>Bacillales</taxon>
        <taxon>Caryophanaceae</taxon>
        <taxon>Rummeliibacillus</taxon>
    </lineage>
</organism>
<dbReference type="RefSeq" id="WP_066790657.1">
    <property type="nucleotide sequence ID" value="NZ_CP014806.1"/>
</dbReference>
<proteinExistence type="predicted"/>
<evidence type="ECO:0000313" key="2">
    <source>
        <dbReference type="EMBL" id="AMX00362.1"/>
    </source>
</evidence>
<feature type="transmembrane region" description="Helical" evidence="1">
    <location>
        <begin position="55"/>
        <end position="73"/>
    </location>
</feature>